<evidence type="ECO:0000313" key="2">
    <source>
        <dbReference type="EnsemblMetazoa" id="GPPI030112-PA"/>
    </source>
</evidence>
<keyword evidence="3" id="KW-1185">Reference proteome</keyword>
<dbReference type="EnsemblMetazoa" id="GPPI030112-RA">
    <property type="protein sequence ID" value="GPPI030112-PA"/>
    <property type="gene ID" value="GPPI030112"/>
</dbReference>
<evidence type="ECO:0000313" key="3">
    <source>
        <dbReference type="Proteomes" id="UP000092460"/>
    </source>
</evidence>
<dbReference type="AlphaFoldDB" id="A0A1B0BHD7"/>
<dbReference type="VEuPathDB" id="VectorBase:GPPI030112"/>
<feature type="compositionally biased region" description="Basic and acidic residues" evidence="1">
    <location>
        <begin position="77"/>
        <end position="86"/>
    </location>
</feature>
<feature type="region of interest" description="Disordered" evidence="1">
    <location>
        <begin position="37"/>
        <end position="103"/>
    </location>
</feature>
<accession>A0A1B0BHD7</accession>
<protein>
    <submittedName>
        <fullName evidence="2">Uncharacterized protein</fullName>
    </submittedName>
</protein>
<evidence type="ECO:0000256" key="1">
    <source>
        <dbReference type="SAM" id="MobiDB-lite"/>
    </source>
</evidence>
<dbReference type="Proteomes" id="UP000092460">
    <property type="component" value="Unassembled WGS sequence"/>
</dbReference>
<proteinExistence type="predicted"/>
<reference evidence="2" key="2">
    <citation type="submission" date="2020-05" db="UniProtKB">
        <authorList>
            <consortium name="EnsemblMetazoa"/>
        </authorList>
    </citation>
    <scope>IDENTIFICATION</scope>
    <source>
        <strain evidence="2">IAEA</strain>
    </source>
</reference>
<dbReference type="EMBL" id="JXJN01014294">
    <property type="status" value="NOT_ANNOTATED_CDS"/>
    <property type="molecule type" value="Genomic_DNA"/>
</dbReference>
<name>A0A1B0BHD7_9MUSC</name>
<dbReference type="EMBL" id="JXJN01014293">
    <property type="status" value="NOT_ANNOTATED_CDS"/>
    <property type="molecule type" value="Genomic_DNA"/>
</dbReference>
<feature type="compositionally biased region" description="Basic and acidic residues" evidence="1">
    <location>
        <begin position="50"/>
        <end position="63"/>
    </location>
</feature>
<reference evidence="3" key="1">
    <citation type="submission" date="2015-01" db="EMBL/GenBank/DDBJ databases">
        <authorList>
            <person name="Aksoy S."/>
            <person name="Warren W."/>
            <person name="Wilson R.K."/>
        </authorList>
    </citation>
    <scope>NUCLEOTIDE SEQUENCE [LARGE SCALE GENOMIC DNA]</scope>
    <source>
        <strain evidence="3">IAEA</strain>
    </source>
</reference>
<sequence length="103" mass="11775">MWIAENEANYRKEVAPIITLLLWNLLKTNQSHSSLIDAPNLTLRSNFNNREPHSNKKLTDRHPSPTATRDLCEDEKAEPKTIEIKDNNNSSDEEETKATTTKS</sequence>
<organism evidence="2 3">
    <name type="scientific">Glossina palpalis gambiensis</name>
    <dbReference type="NCBI Taxonomy" id="67801"/>
    <lineage>
        <taxon>Eukaryota</taxon>
        <taxon>Metazoa</taxon>
        <taxon>Ecdysozoa</taxon>
        <taxon>Arthropoda</taxon>
        <taxon>Hexapoda</taxon>
        <taxon>Insecta</taxon>
        <taxon>Pterygota</taxon>
        <taxon>Neoptera</taxon>
        <taxon>Endopterygota</taxon>
        <taxon>Diptera</taxon>
        <taxon>Brachycera</taxon>
        <taxon>Muscomorpha</taxon>
        <taxon>Hippoboscoidea</taxon>
        <taxon>Glossinidae</taxon>
        <taxon>Glossina</taxon>
    </lineage>
</organism>